<dbReference type="InterPro" id="IPR051815">
    <property type="entry name" value="Molybdate_resp_trans_reg"/>
</dbReference>
<sequence length="112" mass="12756">MAEVIQPGLRLTFQKDERFFGPGVAELLEYIEERGSIQAACAKMGMSYSKGWKIIKRAEKELGFAFLHTHNGGAHGGKSELTCEGKEFLLKYRGMENRLKQEMEKLFSQYFG</sequence>
<dbReference type="RefSeq" id="WP_221920386.1">
    <property type="nucleotide sequence ID" value="NZ_CP173660.1"/>
</dbReference>
<evidence type="ECO:0000313" key="2">
    <source>
        <dbReference type="EMBL" id="MBY0759903.1"/>
    </source>
</evidence>
<dbReference type="Gene3D" id="1.10.10.10">
    <property type="entry name" value="Winged helix-like DNA-binding domain superfamily/Winged helix DNA-binding domain"/>
    <property type="match status" value="1"/>
</dbReference>
<comment type="caution">
    <text evidence="2">The sequence shown here is derived from an EMBL/GenBank/DDBJ whole genome shotgun (WGS) entry which is preliminary data.</text>
</comment>
<dbReference type="PANTHER" id="PTHR30432:SF1">
    <property type="entry name" value="DNA-BINDING TRANSCRIPTIONAL DUAL REGULATOR MODE"/>
    <property type="match status" value="1"/>
</dbReference>
<gene>
    <name evidence="2" type="ORF">FLB61_12630</name>
</gene>
<reference evidence="2 3" key="1">
    <citation type="journal article" date="2020" name="New Microbes New Infect">
        <title>Sellimonas caecigallum sp. nov., description and genome sequence of a new member of the Sellimonas genus isolated from the cecum of feral chicken.</title>
        <authorList>
            <person name="Wongkuna S."/>
            <person name="Ghimire S."/>
            <person name="Antony L."/>
            <person name="Chankhamhaengdecha S."/>
            <person name="Janvilisri T."/>
            <person name="Scaria J."/>
        </authorList>
    </citation>
    <scope>NUCLEOTIDE SEQUENCE [LARGE SCALE GENOMIC DNA]</scope>
    <source>
        <strain evidence="2 3">SW451</strain>
    </source>
</reference>
<dbReference type="SUPFAM" id="SSF46785">
    <property type="entry name" value="Winged helix' DNA-binding domain"/>
    <property type="match status" value="1"/>
</dbReference>
<accession>A0ABS7LAC7</accession>
<keyword evidence="3" id="KW-1185">Reference proteome</keyword>
<dbReference type="Pfam" id="PF00126">
    <property type="entry name" value="HTH_1"/>
    <property type="match status" value="1"/>
</dbReference>
<evidence type="ECO:0000313" key="3">
    <source>
        <dbReference type="Proteomes" id="UP000779049"/>
    </source>
</evidence>
<name>A0ABS7LAC7_9FIRM</name>
<dbReference type="Proteomes" id="UP000779049">
    <property type="component" value="Unassembled WGS sequence"/>
</dbReference>
<dbReference type="EMBL" id="VIRV01000033">
    <property type="protein sequence ID" value="MBY0759903.1"/>
    <property type="molecule type" value="Genomic_DNA"/>
</dbReference>
<protein>
    <submittedName>
        <fullName evidence="2">LysR family transcriptional regulator</fullName>
    </submittedName>
</protein>
<dbReference type="InterPro" id="IPR036390">
    <property type="entry name" value="WH_DNA-bd_sf"/>
</dbReference>
<dbReference type="InterPro" id="IPR036388">
    <property type="entry name" value="WH-like_DNA-bd_sf"/>
</dbReference>
<dbReference type="PANTHER" id="PTHR30432">
    <property type="entry name" value="TRANSCRIPTIONAL REGULATOR MODE"/>
    <property type="match status" value="1"/>
</dbReference>
<proteinExistence type="predicted"/>
<dbReference type="InterPro" id="IPR000847">
    <property type="entry name" value="LysR_HTH_N"/>
</dbReference>
<feature type="domain" description="HTH lysR-type" evidence="1">
    <location>
        <begin position="27"/>
        <end position="85"/>
    </location>
</feature>
<organism evidence="2 3">
    <name type="scientific">Sellimonas caecigallum</name>
    <dbReference type="NCBI Taxonomy" id="2592333"/>
    <lineage>
        <taxon>Bacteria</taxon>
        <taxon>Bacillati</taxon>
        <taxon>Bacillota</taxon>
        <taxon>Clostridia</taxon>
        <taxon>Lachnospirales</taxon>
        <taxon>Lachnospiraceae</taxon>
        <taxon>Sellimonas</taxon>
    </lineage>
</organism>
<evidence type="ECO:0000259" key="1">
    <source>
        <dbReference type="Pfam" id="PF00126"/>
    </source>
</evidence>